<evidence type="ECO:0000256" key="2">
    <source>
        <dbReference type="ARBA" id="ARBA00023015"/>
    </source>
</evidence>
<dbReference type="InterPro" id="IPR000847">
    <property type="entry name" value="LysR_HTH_N"/>
</dbReference>
<comment type="similarity">
    <text evidence="1">Belongs to the LysR transcriptional regulatory family.</text>
</comment>
<dbReference type="Pfam" id="PF00126">
    <property type="entry name" value="HTH_1"/>
    <property type="match status" value="1"/>
</dbReference>
<evidence type="ECO:0000256" key="4">
    <source>
        <dbReference type="ARBA" id="ARBA00023163"/>
    </source>
</evidence>
<dbReference type="PRINTS" id="PR00039">
    <property type="entry name" value="HTHLYSR"/>
</dbReference>
<evidence type="ECO:0000313" key="7">
    <source>
        <dbReference type="Proteomes" id="UP001500984"/>
    </source>
</evidence>
<sequence length="296" mass="30868">MNLGMRHLTSVVALHRLRSFTLAAAEMGVSQPALSRTVAEAERRIGIRLFVRTSQGAVPTDAGTAVAERAATAVRAFEDAVGFASAYSAGSVGSVRLACLPSVAATVLPAVVAGFRDTYPDVQLVLEDGQQDTAMALVAEGGAELGLVAVDEALPAGIRAEVAIRDGFVAAVPSGHEYADRELLRWTDFQAQPFVAFDAITSIGPLVRRALAQQRVRVSEMVSAGSIAAVGGLVAAGMGMTAVPRLVVPLMQLSGIVIIPLEEQVERTLAVVHRAGIGLSPAAELFRGALLEHLRS</sequence>
<evidence type="ECO:0000259" key="5">
    <source>
        <dbReference type="PROSITE" id="PS50931"/>
    </source>
</evidence>
<evidence type="ECO:0000256" key="1">
    <source>
        <dbReference type="ARBA" id="ARBA00009437"/>
    </source>
</evidence>
<dbReference type="InterPro" id="IPR036390">
    <property type="entry name" value="WH_DNA-bd_sf"/>
</dbReference>
<dbReference type="PROSITE" id="PS50931">
    <property type="entry name" value="HTH_LYSR"/>
    <property type="match status" value="1"/>
</dbReference>
<feature type="domain" description="HTH lysR-type" evidence="5">
    <location>
        <begin position="1"/>
        <end position="60"/>
    </location>
</feature>
<accession>A0ABN2WRG3</accession>
<keyword evidence="2" id="KW-0805">Transcription regulation</keyword>
<reference evidence="6 7" key="1">
    <citation type="journal article" date="2019" name="Int. J. Syst. Evol. Microbiol.">
        <title>The Global Catalogue of Microorganisms (GCM) 10K type strain sequencing project: providing services to taxonomists for standard genome sequencing and annotation.</title>
        <authorList>
            <consortium name="The Broad Institute Genomics Platform"/>
            <consortium name="The Broad Institute Genome Sequencing Center for Infectious Disease"/>
            <person name="Wu L."/>
            <person name="Ma J."/>
        </authorList>
    </citation>
    <scope>NUCLEOTIDE SEQUENCE [LARGE SCALE GENOMIC DNA]</scope>
    <source>
        <strain evidence="6 7">JCM 15900</strain>
    </source>
</reference>
<keyword evidence="4" id="KW-0804">Transcription</keyword>
<dbReference type="InterPro" id="IPR036388">
    <property type="entry name" value="WH-like_DNA-bd_sf"/>
</dbReference>
<evidence type="ECO:0000256" key="3">
    <source>
        <dbReference type="ARBA" id="ARBA00023125"/>
    </source>
</evidence>
<dbReference type="SUPFAM" id="SSF53850">
    <property type="entry name" value="Periplasmic binding protein-like II"/>
    <property type="match status" value="1"/>
</dbReference>
<dbReference type="Proteomes" id="UP001500984">
    <property type="component" value="Unassembled WGS sequence"/>
</dbReference>
<keyword evidence="7" id="KW-1185">Reference proteome</keyword>
<dbReference type="Pfam" id="PF03466">
    <property type="entry name" value="LysR_substrate"/>
    <property type="match status" value="1"/>
</dbReference>
<dbReference type="PANTHER" id="PTHR30419:SF7">
    <property type="entry name" value="HTH-TYPE TRANSCRIPTIONAL REGULATOR TDCA"/>
    <property type="match status" value="1"/>
</dbReference>
<evidence type="ECO:0000313" key="6">
    <source>
        <dbReference type="EMBL" id="GAA2096603.1"/>
    </source>
</evidence>
<comment type="caution">
    <text evidence="6">The sequence shown here is derived from an EMBL/GenBank/DDBJ whole genome shotgun (WGS) entry which is preliminary data.</text>
</comment>
<dbReference type="SUPFAM" id="SSF46785">
    <property type="entry name" value="Winged helix' DNA-binding domain"/>
    <property type="match status" value="1"/>
</dbReference>
<keyword evidence="3" id="KW-0238">DNA-binding</keyword>
<organism evidence="6 7">
    <name type="scientific">Brevibacterium salitolerans</name>
    <dbReference type="NCBI Taxonomy" id="1403566"/>
    <lineage>
        <taxon>Bacteria</taxon>
        <taxon>Bacillati</taxon>
        <taxon>Actinomycetota</taxon>
        <taxon>Actinomycetes</taxon>
        <taxon>Micrococcales</taxon>
        <taxon>Brevibacteriaceae</taxon>
        <taxon>Brevibacterium</taxon>
    </lineage>
</organism>
<protein>
    <submittedName>
        <fullName evidence="6">LysR family transcriptional regulator</fullName>
    </submittedName>
</protein>
<gene>
    <name evidence="6" type="ORF">GCM10009823_16830</name>
</gene>
<dbReference type="EMBL" id="BAAAPZ010000006">
    <property type="protein sequence ID" value="GAA2096603.1"/>
    <property type="molecule type" value="Genomic_DNA"/>
</dbReference>
<dbReference type="Gene3D" id="3.40.190.10">
    <property type="entry name" value="Periplasmic binding protein-like II"/>
    <property type="match status" value="2"/>
</dbReference>
<dbReference type="InterPro" id="IPR005119">
    <property type="entry name" value="LysR_subst-bd"/>
</dbReference>
<proteinExistence type="inferred from homology"/>
<dbReference type="PANTHER" id="PTHR30419">
    <property type="entry name" value="HTH-TYPE TRANSCRIPTIONAL REGULATOR YBHD"/>
    <property type="match status" value="1"/>
</dbReference>
<dbReference type="Gene3D" id="1.10.10.10">
    <property type="entry name" value="Winged helix-like DNA-binding domain superfamily/Winged helix DNA-binding domain"/>
    <property type="match status" value="1"/>
</dbReference>
<dbReference type="InterPro" id="IPR050950">
    <property type="entry name" value="HTH-type_LysR_regulators"/>
</dbReference>
<name>A0ABN2WRG3_9MICO</name>